<keyword evidence="4 5" id="KW-0456">Lyase</keyword>
<feature type="binding site" evidence="5">
    <location>
        <position position="318"/>
    </location>
    <ligand>
        <name>substrate</name>
    </ligand>
</feature>
<dbReference type="InterPro" id="IPR022761">
    <property type="entry name" value="Fumarate_lyase_N"/>
</dbReference>
<dbReference type="Gene3D" id="1.10.40.30">
    <property type="entry name" value="Fumarase/aspartase (C-terminal domain)"/>
    <property type="match status" value="1"/>
</dbReference>
<dbReference type="PATRIC" id="fig|1235279.3.peg.760"/>
<dbReference type="NCBIfam" id="NF008909">
    <property type="entry name" value="PRK12273.1"/>
    <property type="match status" value="1"/>
</dbReference>
<feature type="active site" evidence="5">
    <location>
        <position position="317"/>
    </location>
</feature>
<organism evidence="8 9">
    <name type="scientific">Bhargavaea cecembensis DSE10</name>
    <dbReference type="NCBI Taxonomy" id="1235279"/>
    <lineage>
        <taxon>Bacteria</taxon>
        <taxon>Bacillati</taxon>
        <taxon>Bacillota</taxon>
        <taxon>Bacilli</taxon>
        <taxon>Bacillales</taxon>
        <taxon>Caryophanaceae</taxon>
        <taxon>Bhargavaea</taxon>
    </lineage>
</organism>
<dbReference type="Gene3D" id="1.20.200.10">
    <property type="entry name" value="Fumarase/aspartase (Central domain)"/>
    <property type="match status" value="1"/>
</dbReference>
<dbReference type="EMBL" id="AOFT01000003">
    <property type="protein sequence ID" value="EMR07099.1"/>
    <property type="molecule type" value="Genomic_DNA"/>
</dbReference>
<keyword evidence="9" id="KW-1185">Reference proteome</keyword>
<dbReference type="GO" id="GO:0008797">
    <property type="term" value="F:aspartate ammonia-lyase activity"/>
    <property type="evidence" value="ECO:0007669"/>
    <property type="project" value="UniProtKB-EC"/>
</dbReference>
<keyword evidence="3 5" id="KW-0816">Tricarboxylic acid cycle</keyword>
<dbReference type="AlphaFoldDB" id="M7P9C4"/>
<dbReference type="GO" id="GO:0006108">
    <property type="term" value="P:malate metabolic process"/>
    <property type="evidence" value="ECO:0007669"/>
    <property type="project" value="TreeGrafter"/>
</dbReference>
<evidence type="ECO:0000256" key="5">
    <source>
        <dbReference type="HAMAP-Rule" id="MF_00743"/>
    </source>
</evidence>
<comment type="caution">
    <text evidence="8">The sequence shown here is derived from an EMBL/GenBank/DDBJ whole genome shotgun (WGS) entry which is preliminary data.</text>
</comment>
<dbReference type="PRINTS" id="PR00149">
    <property type="entry name" value="FUMRATELYASE"/>
</dbReference>
<dbReference type="InterPro" id="IPR024083">
    <property type="entry name" value="Fumarase/histidase_N"/>
</dbReference>
<evidence type="ECO:0000256" key="2">
    <source>
        <dbReference type="ARBA" id="ARBA00009084"/>
    </source>
</evidence>
<proteinExistence type="inferred from homology"/>
<evidence type="ECO:0000259" key="6">
    <source>
        <dbReference type="Pfam" id="PF00206"/>
    </source>
</evidence>
<dbReference type="STRING" id="1235279.C772_00744"/>
<dbReference type="GO" id="GO:0005737">
    <property type="term" value="C:cytoplasm"/>
    <property type="evidence" value="ECO:0007669"/>
    <property type="project" value="UniProtKB-SubCell"/>
</dbReference>
<evidence type="ECO:0000256" key="3">
    <source>
        <dbReference type="ARBA" id="ARBA00022532"/>
    </source>
</evidence>
<dbReference type="InterPro" id="IPR005677">
    <property type="entry name" value="Fum_hydII"/>
</dbReference>
<comment type="pathway">
    <text evidence="5">Carbohydrate metabolism; tricarboxylic acid cycle; (S)-malate from fumarate: step 1/1.</text>
</comment>
<protein>
    <recommendedName>
        <fullName evidence="5">Fumarate hydratase class II</fullName>
        <shortName evidence="5">Fumarase C</shortName>
        <ecNumber evidence="5">4.2.1.2</ecNumber>
    </recommendedName>
    <alternativeName>
        <fullName evidence="5">Aerobic fumarase</fullName>
    </alternativeName>
    <alternativeName>
        <fullName evidence="5">Iron-independent fumarase</fullName>
    </alternativeName>
</protein>
<dbReference type="HAMAP" id="MF_00743">
    <property type="entry name" value="FumaraseC"/>
    <property type="match status" value="1"/>
</dbReference>
<feature type="binding site" evidence="5">
    <location>
        <begin position="98"/>
        <end position="100"/>
    </location>
    <ligand>
        <name>substrate</name>
    </ligand>
</feature>
<name>M7P9C4_9BACL</name>
<dbReference type="Proteomes" id="UP000011919">
    <property type="component" value="Unassembled WGS sequence"/>
</dbReference>
<dbReference type="PRINTS" id="PR00145">
    <property type="entry name" value="ARGSUCLYASE"/>
</dbReference>
<reference evidence="8 9" key="1">
    <citation type="journal article" date="2013" name="Genome Announc.">
        <title>Draft Genome Sequence of Bhargavaea cecembensis Strain DSE10T, Isolated from a Deep-Sea Sediment Sample Collected at a Depth of 5,904 m from the Chagos-Laccadive Ridge System in the Indian Ocean.</title>
        <authorList>
            <person name="Shivaji S."/>
            <person name="Ara S."/>
            <person name="Begum Z."/>
            <person name="Ruth M."/>
            <person name="Singh A."/>
            <person name="Kumar Pinnaka A."/>
        </authorList>
    </citation>
    <scope>NUCLEOTIDE SEQUENCE [LARGE SCALE GENOMIC DNA]</scope>
    <source>
        <strain evidence="8 9">DSE10</strain>
    </source>
</reference>
<evidence type="ECO:0000256" key="4">
    <source>
        <dbReference type="ARBA" id="ARBA00023239"/>
    </source>
</evidence>
<evidence type="ECO:0000313" key="8">
    <source>
        <dbReference type="EMBL" id="EMR07099.1"/>
    </source>
</evidence>
<feature type="binding site" evidence="5">
    <location>
        <begin position="323"/>
        <end position="325"/>
    </location>
    <ligand>
        <name>substrate</name>
    </ligand>
</feature>
<feature type="binding site" evidence="5">
    <location>
        <begin position="138"/>
        <end position="140"/>
    </location>
    <ligand>
        <name>substrate</name>
    </ligand>
</feature>
<keyword evidence="5" id="KW-0963">Cytoplasm</keyword>
<dbReference type="FunFam" id="1.10.275.10:FF:000001">
    <property type="entry name" value="Fumarate hydratase, mitochondrial"/>
    <property type="match status" value="1"/>
</dbReference>
<feature type="domain" description="Fumarase C C-terminal" evidence="7">
    <location>
        <begin position="407"/>
        <end position="459"/>
    </location>
</feature>
<dbReference type="Pfam" id="PF00206">
    <property type="entry name" value="Lyase_1"/>
    <property type="match status" value="1"/>
</dbReference>
<dbReference type="PANTHER" id="PTHR11444">
    <property type="entry name" value="ASPARTATEAMMONIA/ARGININOSUCCINATE/ADENYLOSUCCINATE LYASE"/>
    <property type="match status" value="1"/>
</dbReference>
<dbReference type="SUPFAM" id="SSF48557">
    <property type="entry name" value="L-aspartase-like"/>
    <property type="match status" value="1"/>
</dbReference>
<comment type="subcellular location">
    <subcellularLocation>
        <location evidence="5">Cytoplasm</location>
    </subcellularLocation>
</comment>
<dbReference type="InterPro" id="IPR008948">
    <property type="entry name" value="L-Aspartase-like"/>
</dbReference>
<feature type="binding site" description="in site B" evidence="5">
    <location>
        <begin position="128"/>
        <end position="131"/>
    </location>
    <ligand>
        <name>substrate</name>
    </ligand>
</feature>
<feature type="binding site" evidence="5">
    <location>
        <position position="186"/>
    </location>
    <ligand>
        <name>substrate</name>
    </ligand>
</feature>
<dbReference type="InterPro" id="IPR018951">
    <property type="entry name" value="Fumarase_C_C"/>
</dbReference>
<feature type="domain" description="Fumarate lyase N-terminal" evidence="6">
    <location>
        <begin position="12"/>
        <end position="341"/>
    </location>
</feature>
<feature type="site" description="Important for catalytic activity" evidence="5">
    <location>
        <position position="330"/>
    </location>
</feature>
<accession>M7P9C4</accession>
<comment type="subunit">
    <text evidence="5">Homotetramer.</text>
</comment>
<dbReference type="GO" id="GO:0006099">
    <property type="term" value="P:tricarboxylic acid cycle"/>
    <property type="evidence" value="ECO:0007669"/>
    <property type="project" value="UniProtKB-UniRule"/>
</dbReference>
<dbReference type="PANTHER" id="PTHR11444:SF1">
    <property type="entry name" value="FUMARATE HYDRATASE, MITOCHONDRIAL"/>
    <property type="match status" value="1"/>
</dbReference>
<dbReference type="GO" id="GO:0004333">
    <property type="term" value="F:fumarate hydratase activity"/>
    <property type="evidence" value="ECO:0007669"/>
    <property type="project" value="UniProtKB-UniRule"/>
</dbReference>
<dbReference type="InterPro" id="IPR020557">
    <property type="entry name" value="Fumarate_lyase_CS"/>
</dbReference>
<evidence type="ECO:0000313" key="9">
    <source>
        <dbReference type="Proteomes" id="UP000011919"/>
    </source>
</evidence>
<dbReference type="FunFam" id="1.20.200.10:FF:000001">
    <property type="entry name" value="Fumarate hydratase, mitochondrial"/>
    <property type="match status" value="1"/>
</dbReference>
<dbReference type="CDD" id="cd01362">
    <property type="entry name" value="Fumarase_classII"/>
    <property type="match status" value="1"/>
</dbReference>
<comment type="function">
    <text evidence="5">Involved in the TCA cycle. Catalyzes the stereospecific interconversion of fumarate to L-malate.</text>
</comment>
<comment type="catalytic activity">
    <reaction evidence="1">
        <text>L-aspartate = fumarate + NH4(+)</text>
        <dbReference type="Rhea" id="RHEA:16601"/>
        <dbReference type="ChEBI" id="CHEBI:28938"/>
        <dbReference type="ChEBI" id="CHEBI:29806"/>
        <dbReference type="ChEBI" id="CHEBI:29991"/>
        <dbReference type="EC" id="4.3.1.1"/>
    </reaction>
</comment>
<dbReference type="EC" id="4.2.1.2" evidence="5"/>
<comment type="similarity">
    <text evidence="2 5">Belongs to the class-II fumarase/aspartase family. Fumarase subfamily.</text>
</comment>
<evidence type="ECO:0000259" key="7">
    <source>
        <dbReference type="Pfam" id="PF10415"/>
    </source>
</evidence>
<dbReference type="Pfam" id="PF10415">
    <property type="entry name" value="FumaraseC_C"/>
    <property type="match status" value="1"/>
</dbReference>
<dbReference type="FunFam" id="1.10.40.30:FF:000002">
    <property type="entry name" value="Fumarate hydratase class II"/>
    <property type="match status" value="1"/>
</dbReference>
<dbReference type="PROSITE" id="PS00163">
    <property type="entry name" value="FUMARATE_LYASES"/>
    <property type="match status" value="1"/>
</dbReference>
<dbReference type="NCBIfam" id="TIGR00979">
    <property type="entry name" value="fumC_II"/>
    <property type="match status" value="1"/>
</dbReference>
<comment type="catalytic activity">
    <reaction evidence="5">
        <text>(S)-malate = fumarate + H2O</text>
        <dbReference type="Rhea" id="RHEA:12460"/>
        <dbReference type="ChEBI" id="CHEBI:15377"/>
        <dbReference type="ChEBI" id="CHEBI:15589"/>
        <dbReference type="ChEBI" id="CHEBI:29806"/>
        <dbReference type="EC" id="4.2.1.2"/>
    </reaction>
</comment>
<sequence length="461" mass="49997">MMEYRIERDTIGEIQVPADKLWGAQTQRSKQNFKIGWEKMPMEVVRAFANLKKAAAITSNELGNLSDAKAKAIAAAADEVIEGKLDDNFPLVVWQTGSGTQSNMNMNEVLAHRGNQLLEEWGEEDRLHPNDDINKSQSSNDTYPTALHVSAVVAVLNDLLPAIDKLKSTLDEKAKQFDDIIKIGRTHLQDATPLTLGQEISGWVRMLEKDRVMIETAVEQMKELAIGGTAVGTGLNAPAGFGDKVAAQISKQVGIEFTSAENKFHALTSYDEAVFTHGAIKALAADLMKIANDVRWLASGPRSGIGEITIPANEPGSSIMPGKVNPTQSEALTMVVAQVMGNDATIGFAASQGNFELNVFKPVIAYNFLQSVRLLTDGIISFNDNCAVGIEPNHEKIQELLDNSLMLVTALNPHIGYENAAKIAKTAHAEGSTLKEAAIKSGLLTEEQFDEYVVPSKMIGR</sequence>
<dbReference type="InterPro" id="IPR000362">
    <property type="entry name" value="Fumarate_lyase_fam"/>
</dbReference>
<dbReference type="UniPathway" id="UPA00223">
    <property type="reaction ID" value="UER01007"/>
</dbReference>
<comment type="miscellaneous">
    <text evidence="5">There are 2 substrate-binding sites: the catalytic A site, and the non-catalytic B site that may play a role in the transfer of substrate or product between the active site and the solvent. Alternatively, the B site may bind allosteric effectors.</text>
</comment>
<dbReference type="eggNOG" id="COG0114">
    <property type="taxonomic scope" value="Bacteria"/>
</dbReference>
<evidence type="ECO:0000256" key="1">
    <source>
        <dbReference type="ARBA" id="ARBA00001494"/>
    </source>
</evidence>
<dbReference type="Gene3D" id="1.10.275.10">
    <property type="entry name" value="Fumarase/aspartase (N-terminal domain)"/>
    <property type="match status" value="1"/>
</dbReference>
<dbReference type="GO" id="GO:0006106">
    <property type="term" value="P:fumarate metabolic process"/>
    <property type="evidence" value="ECO:0007669"/>
    <property type="project" value="InterPro"/>
</dbReference>
<feature type="active site" description="Proton donor/acceptor" evidence="5">
    <location>
        <position position="187"/>
    </location>
</feature>
<gene>
    <name evidence="5 8" type="primary">fumC</name>
    <name evidence="8" type="ORF">C772_00744</name>
</gene>